<dbReference type="OrthoDB" id="1372046at2759"/>
<accession>A0A1R3IUS9</accession>
<dbReference type="Pfam" id="PF00067">
    <property type="entry name" value="p450"/>
    <property type="match status" value="1"/>
</dbReference>
<name>A0A1R3IUS9_COCAP</name>
<dbReference type="InterPro" id="IPR036396">
    <property type="entry name" value="Cyt_P450_sf"/>
</dbReference>
<protein>
    <submittedName>
        <fullName evidence="5">Cytochrome P450</fullName>
    </submittedName>
</protein>
<dbReference type="PANTHER" id="PTHR24286:SF53">
    <property type="entry name" value="BETA-AMYRIN 28-OXIDASE-LIKE"/>
    <property type="match status" value="1"/>
</dbReference>
<sequence>MDIDWLIPYLLHLVVLHVSVAVGAIYLVYKYKSAAGKFPPGRKGLPYIGKTLSFASASRWGCPEKFIRDRSAKYSEDVFRTSLLGEEMAIFCGAAGNKFLFTSQDKYVTSWWPKGIVKPFTGDSNFNQDSNKLLLSNVLPILKPDSLKQYIPIMDLMAKEHLHKYWWSPNPKKYTFALACRLFMSVHDEQEVENLAKPFVLATAGLVSLPIDLPGTTFRRAIKAGTFIRQQLLALVTNKKNQLFANIQAAAQTQTLASDLVDSLLMEGLTEIEVVQTLVGLFIASYDTTSSVLTFTISYLCDYPEIYNRVLQGTTYGCCKVQRGWSIIEMGRYSEDEVHLVRGMRSYEIDATCLWSF</sequence>
<comment type="caution">
    <text evidence="5">The sequence shown here is derived from an EMBL/GenBank/DDBJ whole genome shotgun (WGS) entry which is preliminary data.</text>
</comment>
<keyword evidence="2" id="KW-0479">Metal-binding</keyword>
<evidence type="ECO:0000256" key="1">
    <source>
        <dbReference type="ARBA" id="ARBA00010617"/>
    </source>
</evidence>
<dbReference type="GO" id="GO:0005506">
    <property type="term" value="F:iron ion binding"/>
    <property type="evidence" value="ECO:0007669"/>
    <property type="project" value="InterPro"/>
</dbReference>
<dbReference type="Proteomes" id="UP000188268">
    <property type="component" value="Unassembled WGS sequence"/>
</dbReference>
<dbReference type="AlphaFoldDB" id="A0A1R3IUS9"/>
<dbReference type="OMA" id="CKETARC"/>
<feature type="transmembrane region" description="Helical" evidence="4">
    <location>
        <begin position="6"/>
        <end position="29"/>
    </location>
</feature>
<proteinExistence type="inferred from homology"/>
<reference evidence="5 6" key="1">
    <citation type="submission" date="2013-09" db="EMBL/GenBank/DDBJ databases">
        <title>Corchorus capsularis genome sequencing.</title>
        <authorList>
            <person name="Alam M."/>
            <person name="Haque M.S."/>
            <person name="Islam M.S."/>
            <person name="Emdad E.M."/>
            <person name="Islam M.M."/>
            <person name="Ahmed B."/>
            <person name="Halim A."/>
            <person name="Hossen Q.M.M."/>
            <person name="Hossain M.Z."/>
            <person name="Ahmed R."/>
            <person name="Khan M.M."/>
            <person name="Islam R."/>
            <person name="Rashid M.M."/>
            <person name="Khan S.A."/>
            <person name="Rahman M.S."/>
            <person name="Alam M."/>
        </authorList>
    </citation>
    <scope>NUCLEOTIDE SEQUENCE [LARGE SCALE GENOMIC DNA]</scope>
    <source>
        <strain evidence="6">cv. CVL-1</strain>
        <tissue evidence="5">Whole seedling</tissue>
    </source>
</reference>
<gene>
    <name evidence="5" type="ORF">CCACVL1_09628</name>
</gene>
<keyword evidence="3" id="KW-0408">Iron</keyword>
<dbReference type="GO" id="GO:0016705">
    <property type="term" value="F:oxidoreductase activity, acting on paired donors, with incorporation or reduction of molecular oxygen"/>
    <property type="evidence" value="ECO:0007669"/>
    <property type="project" value="InterPro"/>
</dbReference>
<evidence type="ECO:0000256" key="4">
    <source>
        <dbReference type="SAM" id="Phobius"/>
    </source>
</evidence>
<dbReference type="PANTHER" id="PTHR24286">
    <property type="entry name" value="CYTOCHROME P450 26"/>
    <property type="match status" value="1"/>
</dbReference>
<keyword evidence="4" id="KW-1133">Transmembrane helix</keyword>
<evidence type="ECO:0000256" key="2">
    <source>
        <dbReference type="ARBA" id="ARBA00022723"/>
    </source>
</evidence>
<evidence type="ECO:0000256" key="3">
    <source>
        <dbReference type="ARBA" id="ARBA00023004"/>
    </source>
</evidence>
<comment type="similarity">
    <text evidence="1">Belongs to the cytochrome P450 family.</text>
</comment>
<dbReference type="SUPFAM" id="SSF48264">
    <property type="entry name" value="Cytochrome P450"/>
    <property type="match status" value="1"/>
</dbReference>
<organism evidence="5 6">
    <name type="scientific">Corchorus capsularis</name>
    <name type="common">Jute</name>
    <dbReference type="NCBI Taxonomy" id="210143"/>
    <lineage>
        <taxon>Eukaryota</taxon>
        <taxon>Viridiplantae</taxon>
        <taxon>Streptophyta</taxon>
        <taxon>Embryophyta</taxon>
        <taxon>Tracheophyta</taxon>
        <taxon>Spermatophyta</taxon>
        <taxon>Magnoliopsida</taxon>
        <taxon>eudicotyledons</taxon>
        <taxon>Gunneridae</taxon>
        <taxon>Pentapetalae</taxon>
        <taxon>rosids</taxon>
        <taxon>malvids</taxon>
        <taxon>Malvales</taxon>
        <taxon>Malvaceae</taxon>
        <taxon>Grewioideae</taxon>
        <taxon>Apeibeae</taxon>
        <taxon>Corchorus</taxon>
    </lineage>
</organism>
<dbReference type="GO" id="GO:0016125">
    <property type="term" value="P:sterol metabolic process"/>
    <property type="evidence" value="ECO:0007669"/>
    <property type="project" value="TreeGrafter"/>
</dbReference>
<dbReference type="Gramene" id="OMO86336">
    <property type="protein sequence ID" value="OMO86336"/>
    <property type="gene ID" value="CCACVL1_09628"/>
</dbReference>
<dbReference type="EMBL" id="AWWV01009480">
    <property type="protein sequence ID" value="OMO86336.1"/>
    <property type="molecule type" value="Genomic_DNA"/>
</dbReference>
<keyword evidence="4" id="KW-0812">Transmembrane</keyword>
<keyword evidence="6" id="KW-1185">Reference proteome</keyword>
<dbReference type="GO" id="GO:0020037">
    <property type="term" value="F:heme binding"/>
    <property type="evidence" value="ECO:0007669"/>
    <property type="project" value="InterPro"/>
</dbReference>
<evidence type="ECO:0000313" key="5">
    <source>
        <dbReference type="EMBL" id="OMO86336.1"/>
    </source>
</evidence>
<dbReference type="GO" id="GO:0004497">
    <property type="term" value="F:monooxygenase activity"/>
    <property type="evidence" value="ECO:0007669"/>
    <property type="project" value="InterPro"/>
</dbReference>
<dbReference type="STRING" id="210143.A0A1R3IUS9"/>
<dbReference type="InterPro" id="IPR001128">
    <property type="entry name" value="Cyt_P450"/>
</dbReference>
<evidence type="ECO:0000313" key="6">
    <source>
        <dbReference type="Proteomes" id="UP000188268"/>
    </source>
</evidence>
<keyword evidence="4" id="KW-0472">Membrane</keyword>
<dbReference type="Gene3D" id="1.10.630.10">
    <property type="entry name" value="Cytochrome P450"/>
    <property type="match status" value="1"/>
</dbReference>